<accession>A0A1T4Z2J2</accession>
<dbReference type="InterPro" id="IPR009097">
    <property type="entry name" value="Cyclic_Pdiesterase"/>
</dbReference>
<organism evidence="1 2">
    <name type="scientific">Aeromicrobium choanae</name>
    <dbReference type="NCBI Taxonomy" id="1736691"/>
    <lineage>
        <taxon>Bacteria</taxon>
        <taxon>Bacillati</taxon>
        <taxon>Actinomycetota</taxon>
        <taxon>Actinomycetes</taxon>
        <taxon>Propionibacteriales</taxon>
        <taxon>Nocardioidaceae</taxon>
        <taxon>Aeromicrobium</taxon>
    </lineage>
</organism>
<dbReference type="Proteomes" id="UP000191040">
    <property type="component" value="Chromosome I"/>
</dbReference>
<dbReference type="STRING" id="1736691.SAMN06295964_2065"/>
<keyword evidence="2" id="KW-1185">Reference proteome</keyword>
<evidence type="ECO:0000313" key="1">
    <source>
        <dbReference type="EMBL" id="SKB08250.1"/>
    </source>
</evidence>
<evidence type="ECO:0000313" key="2">
    <source>
        <dbReference type="Proteomes" id="UP000191040"/>
    </source>
</evidence>
<dbReference type="RefSeq" id="WP_231948709.1">
    <property type="nucleotide sequence ID" value="NZ_LT796768.1"/>
</dbReference>
<dbReference type="PANTHER" id="PTHR40037">
    <property type="entry name" value="PHOSPHOESTERASE YJCG-RELATED"/>
    <property type="match status" value="1"/>
</dbReference>
<dbReference type="EMBL" id="LT796768">
    <property type="protein sequence ID" value="SKB08250.1"/>
    <property type="molecule type" value="Genomic_DNA"/>
</dbReference>
<dbReference type="GO" id="GO:0016874">
    <property type="term" value="F:ligase activity"/>
    <property type="evidence" value="ECO:0007669"/>
    <property type="project" value="UniProtKB-KW"/>
</dbReference>
<proteinExistence type="predicted"/>
<dbReference type="InterPro" id="IPR050580">
    <property type="entry name" value="2H_phosphoesterase_YjcG-like"/>
</dbReference>
<dbReference type="PANTHER" id="PTHR40037:SF1">
    <property type="entry name" value="PHOSPHOESTERASE SAOUHSC_00951-RELATED"/>
    <property type="match status" value="1"/>
</dbReference>
<reference evidence="2" key="1">
    <citation type="submission" date="2017-02" db="EMBL/GenBank/DDBJ databases">
        <authorList>
            <person name="Varghese N."/>
            <person name="Submissions S."/>
        </authorList>
    </citation>
    <scope>NUCLEOTIDE SEQUENCE [LARGE SCALE GENOMIC DNA]</scope>
    <source>
        <strain evidence="2">9H-4</strain>
    </source>
</reference>
<dbReference type="SUPFAM" id="SSF55144">
    <property type="entry name" value="LigT-like"/>
    <property type="match status" value="1"/>
</dbReference>
<protein>
    <submittedName>
        <fullName evidence="1">2'-5' RNA ligase</fullName>
    </submittedName>
</protein>
<dbReference type="Pfam" id="PF13563">
    <property type="entry name" value="2_5_RNA_ligase2"/>
    <property type="match status" value="1"/>
</dbReference>
<keyword evidence="1" id="KW-0436">Ligase</keyword>
<dbReference type="Gene3D" id="3.90.1140.10">
    <property type="entry name" value="Cyclic phosphodiesterase"/>
    <property type="match status" value="1"/>
</dbReference>
<name>A0A1T4Z2J2_9ACTN</name>
<gene>
    <name evidence="1" type="ORF">SAMN06295964_2065</name>
</gene>
<sequence>MTITVGVSIAIPEPYGEALRDKRRSFGDEMADRIPSHITLAPPLVVDDDGIESLTEDLRELTEVFSSFRVSLLGTGTFRPISPVVFIAVSEGIAQIETLAEGVRKAIGAPDPEFPFHPHVTIAHNVPDAALDAALNDLIDFRCSFEVDAIHLYVDDPAQGWLPTSTFPLG</sequence>
<dbReference type="AlphaFoldDB" id="A0A1T4Z2J2"/>